<dbReference type="WBParaSite" id="Csp11.Scaffold630.g17742.t1">
    <property type="protein sequence ID" value="Csp11.Scaffold630.g17742.t1"/>
    <property type="gene ID" value="Csp11.Scaffold630.g17742"/>
</dbReference>
<keyword evidence="1" id="KW-1133">Transmembrane helix</keyword>
<sequence length="122" mass="13983">MIHHPFFSYFLIVSLVFLPFQTAIKCYAGSRGYINGEHKQNFVIEPCDEHMKWCIESYSDDFETVTASCQTLGTSRRLLDMCESRKPEVNSGVTKRCCMEDLCNNIGIEGMKNVSELLLENQ</sequence>
<dbReference type="SUPFAM" id="SSF57302">
    <property type="entry name" value="Snake toxin-like"/>
    <property type="match status" value="1"/>
</dbReference>
<keyword evidence="2" id="KW-1185">Reference proteome</keyword>
<organism evidence="2 3">
    <name type="scientific">Caenorhabditis tropicalis</name>
    <dbReference type="NCBI Taxonomy" id="1561998"/>
    <lineage>
        <taxon>Eukaryota</taxon>
        <taxon>Metazoa</taxon>
        <taxon>Ecdysozoa</taxon>
        <taxon>Nematoda</taxon>
        <taxon>Chromadorea</taxon>
        <taxon>Rhabditida</taxon>
        <taxon>Rhabditina</taxon>
        <taxon>Rhabditomorpha</taxon>
        <taxon>Rhabditoidea</taxon>
        <taxon>Rhabditidae</taxon>
        <taxon>Peloderinae</taxon>
        <taxon>Caenorhabditis</taxon>
    </lineage>
</organism>
<feature type="transmembrane region" description="Helical" evidence="1">
    <location>
        <begin position="6"/>
        <end position="24"/>
    </location>
</feature>
<keyword evidence="1" id="KW-0812">Transmembrane</keyword>
<name>A0A1I7UNG9_9PELO</name>
<evidence type="ECO:0000313" key="2">
    <source>
        <dbReference type="Proteomes" id="UP000095282"/>
    </source>
</evidence>
<dbReference type="InterPro" id="IPR045860">
    <property type="entry name" value="Snake_toxin-like_sf"/>
</dbReference>
<evidence type="ECO:0000313" key="3">
    <source>
        <dbReference type="WBParaSite" id="Csp11.Scaffold630.g17742.t1"/>
    </source>
</evidence>
<keyword evidence="1" id="KW-0472">Membrane</keyword>
<reference evidence="3" key="1">
    <citation type="submission" date="2016-11" db="UniProtKB">
        <authorList>
            <consortium name="WormBaseParasite"/>
        </authorList>
    </citation>
    <scope>IDENTIFICATION</scope>
</reference>
<dbReference type="PANTHER" id="PTHR34721">
    <property type="entry name" value="PROTEIN CBG09734"/>
    <property type="match status" value="1"/>
</dbReference>
<protein>
    <submittedName>
        <fullName evidence="3">Activin_recp domain-containing protein</fullName>
    </submittedName>
</protein>
<dbReference type="eggNOG" id="ENOG502TIJ2">
    <property type="taxonomic scope" value="Eukaryota"/>
</dbReference>
<dbReference type="AlphaFoldDB" id="A0A1I7UNG9"/>
<dbReference type="PANTHER" id="PTHR34721:SF10">
    <property type="entry name" value="ACTIVIN TYPES I AND II RECEPTOR DOMAIN-CONTAINING PROTEIN-RELATED"/>
    <property type="match status" value="1"/>
</dbReference>
<proteinExistence type="predicted"/>
<dbReference type="Proteomes" id="UP000095282">
    <property type="component" value="Unplaced"/>
</dbReference>
<accession>A0A1I7UNG9</accession>
<evidence type="ECO:0000256" key="1">
    <source>
        <dbReference type="SAM" id="Phobius"/>
    </source>
</evidence>